<organism evidence="3">
    <name type="scientific">viral metagenome</name>
    <dbReference type="NCBI Taxonomy" id="1070528"/>
    <lineage>
        <taxon>unclassified sequences</taxon>
        <taxon>metagenomes</taxon>
        <taxon>organismal metagenomes</taxon>
    </lineage>
</organism>
<feature type="transmembrane region" description="Helical" evidence="2">
    <location>
        <begin position="504"/>
        <end position="524"/>
    </location>
</feature>
<keyword evidence="1" id="KW-0175">Coiled coil</keyword>
<dbReference type="EMBL" id="MN739405">
    <property type="protein sequence ID" value="QHT03081.1"/>
    <property type="molecule type" value="Genomic_DNA"/>
</dbReference>
<keyword evidence="2" id="KW-0812">Transmembrane</keyword>
<evidence type="ECO:0000256" key="1">
    <source>
        <dbReference type="SAM" id="Coils"/>
    </source>
</evidence>
<evidence type="ECO:0000313" key="3">
    <source>
        <dbReference type="EMBL" id="QHT03081.1"/>
    </source>
</evidence>
<feature type="transmembrane region" description="Helical" evidence="2">
    <location>
        <begin position="458"/>
        <end position="484"/>
    </location>
</feature>
<name>A0A6C0CF71_9ZZZZ</name>
<keyword evidence="2" id="KW-1133">Transmembrane helix</keyword>
<dbReference type="AlphaFoldDB" id="A0A6C0CF71"/>
<feature type="transmembrane region" description="Helical" evidence="2">
    <location>
        <begin position="703"/>
        <end position="728"/>
    </location>
</feature>
<protein>
    <submittedName>
        <fullName evidence="3">Uncharacterized protein</fullName>
    </submittedName>
</protein>
<feature type="transmembrane region" description="Helical" evidence="2">
    <location>
        <begin position="370"/>
        <end position="388"/>
    </location>
</feature>
<feature type="coiled-coil region" evidence="1">
    <location>
        <begin position="181"/>
        <end position="208"/>
    </location>
</feature>
<keyword evidence="2" id="KW-0472">Membrane</keyword>
<sequence>MPAAEALNDRESGIESVLLPYLKHPIQPSSSSSRQDHSPSEYIEAAKNLKTNVADNFKTQIKKGLMKKFVNNPNIAPEKIKTEEDIDNLLNSLSEDKRIKNLSEIADNALRRGKRIADGKKLGITTPIKSAVDSARLGTNIFKLLRKLPEGVTKENVDMFQEYVDEQIDEIAKTDPNVKKLKEAFDKNMKTDENLKKLNEIKNKALENRKVGFSDAFSATRAITDLARSPPVALNDPNMAKAADEAFEKHADKILGDEGKKQADVLKTGFSNLIGVKDVNMNSLKESNDFMDDYVKRVERGEIVTAQDSERFRNLGNDLAYRLKMREPNDTNIKSFADEIIKKHGLIDLSKHDLNEIEGKKLDFTLVAKIFRSILLIITSLCIVMYLIVLLLSIFNVINLFVQIFIGITSIFYNKSTSNKETLSYKVKNILKCTKDNYKYDILNILNEEMASLSVFNLTVYIIYLLMFYIIIYVIYVAISSVPLSKNEKYTLIGSINDIDDNQYSLLGVTAVIFAFSIIHLLYYKFLFKSISYKQYQNVNGFEETIDNLIGNVIKNDNDSFDTSFFTVLKDSSKRKQIDNIITSELSDLDASNANNNNLYSYLLIYDIYMYLEHNTYLNDVKKAEVQDYFDKLMQGSTPNNTFISFLDTNERKLIKPYHEELPFYRSIPQDKIEFFETINENIATTISSINKNIISYTGTFNAFLFTSIYVITICIYNLISVYIIMIMVINAGPTVFHEYIVWIADMYVKTINMIYNYFISTSIK</sequence>
<evidence type="ECO:0000256" key="2">
    <source>
        <dbReference type="SAM" id="Phobius"/>
    </source>
</evidence>
<proteinExistence type="predicted"/>
<reference evidence="3" key="1">
    <citation type="journal article" date="2020" name="Nature">
        <title>Giant virus diversity and host interactions through global metagenomics.</title>
        <authorList>
            <person name="Schulz F."/>
            <person name="Roux S."/>
            <person name="Paez-Espino D."/>
            <person name="Jungbluth S."/>
            <person name="Walsh D.A."/>
            <person name="Denef V.J."/>
            <person name="McMahon K.D."/>
            <person name="Konstantinidis K.T."/>
            <person name="Eloe-Fadrosh E.A."/>
            <person name="Kyrpides N.C."/>
            <person name="Woyke T."/>
        </authorList>
    </citation>
    <scope>NUCLEOTIDE SEQUENCE</scope>
    <source>
        <strain evidence="3">GVMAG-M-3300020727-4</strain>
    </source>
</reference>
<feature type="transmembrane region" description="Helical" evidence="2">
    <location>
        <begin position="740"/>
        <end position="759"/>
    </location>
</feature>
<accession>A0A6C0CF71</accession>